<dbReference type="RefSeq" id="WP_074240070.1">
    <property type="nucleotide sequence ID" value="NZ_FSRA01000001.1"/>
</dbReference>
<dbReference type="InterPro" id="IPR011990">
    <property type="entry name" value="TPR-like_helical_dom_sf"/>
</dbReference>
<dbReference type="Pfam" id="PF07980">
    <property type="entry name" value="SusD_RagB"/>
    <property type="match status" value="1"/>
</dbReference>
<keyword evidence="4" id="KW-0472">Membrane</keyword>
<protein>
    <submittedName>
        <fullName evidence="8">SusD family protein</fullName>
    </submittedName>
</protein>
<evidence type="ECO:0000256" key="4">
    <source>
        <dbReference type="ARBA" id="ARBA00023136"/>
    </source>
</evidence>
<name>A0A1N6GZG6_9BACT</name>
<keyword evidence="3" id="KW-0732">Signal</keyword>
<reference evidence="8 9" key="1">
    <citation type="submission" date="2016-11" db="EMBL/GenBank/DDBJ databases">
        <authorList>
            <person name="Jaros S."/>
            <person name="Januszkiewicz K."/>
            <person name="Wedrychowicz H."/>
        </authorList>
    </citation>
    <scope>NUCLEOTIDE SEQUENCE [LARGE SCALE GENOMIC DNA]</scope>
    <source>
        <strain evidence="8 9">DSM 24787</strain>
    </source>
</reference>
<dbReference type="EMBL" id="FSRA01000001">
    <property type="protein sequence ID" value="SIO12832.1"/>
    <property type="molecule type" value="Genomic_DNA"/>
</dbReference>
<gene>
    <name evidence="8" type="ORF">SAMN04488055_3077</name>
</gene>
<dbReference type="Gene3D" id="1.25.40.390">
    <property type="match status" value="1"/>
</dbReference>
<dbReference type="AlphaFoldDB" id="A0A1N6GZG6"/>
<sequence>MKSGIKLFILIALLQTGCKKLVDPSAPGNKIGYQAVYANNKTASSVLSRLFSDFGSFSEGTAGIPILMSISGDDLNAAAASDLFTQDMYSNRIMKDGTYWWYDMYKYIYTTNDALEMLPVSKGVTDPVRNQLMGEARFARAFCYFYLVNIYGDVPLITSTDYQENITKGRTASEQIYQLIVNDLIAAKALLSDKYFNADITTVSTERLRPTKAVATAMLARVYLYLKEYAKAEAEASEVIANPIYELPELNSVFLRSSKEAIWQLPALQARFNTMDGKALILRTTPGIPNGPRPEYPFVISTFLKNAFETGDTRSTKWIGDSSGFKFANKYKVWDIDKPITEYIMMLRLAEQYLIRGEARIKQNKVGEGIDDLNALRKRARGSNPGDLPDLSKAMSQDAAIQAVEHERQVELFVEWGHRWFDLKRTDRLNAVMTIVTPQKNPAVTWQPFRALYPLPSGEVNTAPGLQGHQNPGYN</sequence>
<dbReference type="Pfam" id="PF14322">
    <property type="entry name" value="SusD-like_3"/>
    <property type="match status" value="1"/>
</dbReference>
<dbReference type="InterPro" id="IPR012944">
    <property type="entry name" value="SusD_RagB_dom"/>
</dbReference>
<evidence type="ECO:0000256" key="2">
    <source>
        <dbReference type="ARBA" id="ARBA00006275"/>
    </source>
</evidence>
<dbReference type="OrthoDB" id="625727at2"/>
<comment type="similarity">
    <text evidence="2">Belongs to the SusD family.</text>
</comment>
<keyword evidence="9" id="KW-1185">Reference proteome</keyword>
<evidence type="ECO:0000313" key="9">
    <source>
        <dbReference type="Proteomes" id="UP000185003"/>
    </source>
</evidence>
<dbReference type="SUPFAM" id="SSF48452">
    <property type="entry name" value="TPR-like"/>
    <property type="match status" value="1"/>
</dbReference>
<evidence type="ECO:0000259" key="6">
    <source>
        <dbReference type="Pfam" id="PF07980"/>
    </source>
</evidence>
<evidence type="ECO:0000256" key="1">
    <source>
        <dbReference type="ARBA" id="ARBA00004442"/>
    </source>
</evidence>
<feature type="domain" description="RagB/SusD" evidence="6">
    <location>
        <begin position="342"/>
        <end position="474"/>
    </location>
</feature>
<organism evidence="8 9">
    <name type="scientific">Chitinophaga niabensis</name>
    <dbReference type="NCBI Taxonomy" id="536979"/>
    <lineage>
        <taxon>Bacteria</taxon>
        <taxon>Pseudomonadati</taxon>
        <taxon>Bacteroidota</taxon>
        <taxon>Chitinophagia</taxon>
        <taxon>Chitinophagales</taxon>
        <taxon>Chitinophagaceae</taxon>
        <taxon>Chitinophaga</taxon>
    </lineage>
</organism>
<comment type="subcellular location">
    <subcellularLocation>
        <location evidence="1">Cell outer membrane</location>
    </subcellularLocation>
</comment>
<dbReference type="CDD" id="cd08977">
    <property type="entry name" value="SusD"/>
    <property type="match status" value="1"/>
</dbReference>
<dbReference type="STRING" id="536979.SAMN04488055_3077"/>
<evidence type="ECO:0000256" key="5">
    <source>
        <dbReference type="ARBA" id="ARBA00023237"/>
    </source>
</evidence>
<proteinExistence type="inferred from homology"/>
<evidence type="ECO:0000259" key="7">
    <source>
        <dbReference type="Pfam" id="PF14322"/>
    </source>
</evidence>
<feature type="domain" description="SusD-like N-terminal" evidence="7">
    <location>
        <begin position="96"/>
        <end position="224"/>
    </location>
</feature>
<dbReference type="GO" id="GO:0009279">
    <property type="term" value="C:cell outer membrane"/>
    <property type="evidence" value="ECO:0007669"/>
    <property type="project" value="UniProtKB-SubCell"/>
</dbReference>
<evidence type="ECO:0000256" key="3">
    <source>
        <dbReference type="ARBA" id="ARBA00022729"/>
    </source>
</evidence>
<evidence type="ECO:0000313" key="8">
    <source>
        <dbReference type="EMBL" id="SIO12832.1"/>
    </source>
</evidence>
<dbReference type="InterPro" id="IPR033985">
    <property type="entry name" value="SusD-like_N"/>
</dbReference>
<keyword evidence="5" id="KW-0998">Cell outer membrane</keyword>
<dbReference type="Proteomes" id="UP000185003">
    <property type="component" value="Unassembled WGS sequence"/>
</dbReference>
<accession>A0A1N6GZG6</accession>